<dbReference type="EMBL" id="JAENIL010000007">
    <property type="protein sequence ID" value="MBK1876241.1"/>
    <property type="molecule type" value="Genomic_DNA"/>
</dbReference>
<dbReference type="CDD" id="cd00518">
    <property type="entry name" value="H2MP"/>
    <property type="match status" value="1"/>
</dbReference>
<dbReference type="RefSeq" id="WP_200354456.1">
    <property type="nucleotide sequence ID" value="NZ_JAENIL010000007.1"/>
</dbReference>
<evidence type="ECO:0000313" key="6">
    <source>
        <dbReference type="Proteomes" id="UP000617628"/>
    </source>
</evidence>
<dbReference type="InterPro" id="IPR000671">
    <property type="entry name" value="Peptidase_A31"/>
</dbReference>
<evidence type="ECO:0000256" key="4">
    <source>
        <dbReference type="ARBA" id="ARBA00022801"/>
    </source>
</evidence>
<dbReference type="AlphaFoldDB" id="A0A934RWU8"/>
<dbReference type="SUPFAM" id="SSF53163">
    <property type="entry name" value="HybD-like"/>
    <property type="match status" value="1"/>
</dbReference>
<keyword evidence="6" id="KW-1185">Reference proteome</keyword>
<comment type="similarity">
    <text evidence="1">Belongs to the peptidase A31 family.</text>
</comment>
<protein>
    <submittedName>
        <fullName evidence="5">Hydrogenase maturation protease</fullName>
    </submittedName>
</protein>
<reference evidence="5" key="1">
    <citation type="submission" date="2021-01" db="EMBL/GenBank/DDBJ databases">
        <title>Modified the classification status of verrucomicrobia.</title>
        <authorList>
            <person name="Feng X."/>
        </authorList>
    </citation>
    <scope>NUCLEOTIDE SEQUENCE</scope>
    <source>
        <strain evidence="5">KCTC 13126</strain>
    </source>
</reference>
<dbReference type="PANTHER" id="PTHR30302">
    <property type="entry name" value="HYDROGENASE 1 MATURATION PROTEASE"/>
    <property type="match status" value="1"/>
</dbReference>
<dbReference type="InterPro" id="IPR023430">
    <property type="entry name" value="Pept_HybD-like_dom_sf"/>
</dbReference>
<accession>A0A934RWU8</accession>
<dbReference type="GO" id="GO:0004190">
    <property type="term" value="F:aspartic-type endopeptidase activity"/>
    <property type="evidence" value="ECO:0007669"/>
    <property type="project" value="UniProtKB-KW"/>
</dbReference>
<evidence type="ECO:0000256" key="2">
    <source>
        <dbReference type="ARBA" id="ARBA00022670"/>
    </source>
</evidence>
<sequence>MVAAEQTLVIGIGNPERQDDSIGIVIARKLKEWSPDKITAIEASGEATELIERFGQASKIIVVDAVCSGQEVGCIHCIDAIEKPIPTDWFSQYSTHDFGLAEAVELARNLGQLPQSLLIIGIEGMCFEMGTNLSPEVEDAIRPAIELILSNS</sequence>
<proteinExistence type="inferred from homology"/>
<organism evidence="5 6">
    <name type="scientific">Pelagicoccus mobilis</name>
    <dbReference type="NCBI Taxonomy" id="415221"/>
    <lineage>
        <taxon>Bacteria</taxon>
        <taxon>Pseudomonadati</taxon>
        <taxon>Verrucomicrobiota</taxon>
        <taxon>Opitutia</taxon>
        <taxon>Puniceicoccales</taxon>
        <taxon>Pelagicoccaceae</taxon>
        <taxon>Pelagicoccus</taxon>
    </lineage>
</organism>
<dbReference type="GO" id="GO:0016485">
    <property type="term" value="P:protein processing"/>
    <property type="evidence" value="ECO:0007669"/>
    <property type="project" value="TreeGrafter"/>
</dbReference>
<evidence type="ECO:0000256" key="1">
    <source>
        <dbReference type="ARBA" id="ARBA00006814"/>
    </source>
</evidence>
<dbReference type="Proteomes" id="UP000617628">
    <property type="component" value="Unassembled WGS sequence"/>
</dbReference>
<dbReference type="PANTHER" id="PTHR30302:SF1">
    <property type="entry name" value="HYDROGENASE 2 MATURATION PROTEASE"/>
    <property type="match status" value="1"/>
</dbReference>
<gene>
    <name evidence="5" type="ORF">JIN87_05135</name>
</gene>
<name>A0A934RWU8_9BACT</name>
<keyword evidence="3" id="KW-0064">Aspartyl protease</keyword>
<evidence type="ECO:0000313" key="5">
    <source>
        <dbReference type="EMBL" id="MBK1876241.1"/>
    </source>
</evidence>
<dbReference type="Gene3D" id="3.40.50.1450">
    <property type="entry name" value="HybD-like"/>
    <property type="match status" value="1"/>
</dbReference>
<dbReference type="Pfam" id="PF01750">
    <property type="entry name" value="HycI"/>
    <property type="match status" value="1"/>
</dbReference>
<evidence type="ECO:0000256" key="3">
    <source>
        <dbReference type="ARBA" id="ARBA00022750"/>
    </source>
</evidence>
<keyword evidence="4" id="KW-0378">Hydrolase</keyword>
<dbReference type="GO" id="GO:0008047">
    <property type="term" value="F:enzyme activator activity"/>
    <property type="evidence" value="ECO:0007669"/>
    <property type="project" value="InterPro"/>
</dbReference>
<dbReference type="NCBIfam" id="TIGR00072">
    <property type="entry name" value="hydrog_prot"/>
    <property type="match status" value="1"/>
</dbReference>
<keyword evidence="2 5" id="KW-0645">Protease</keyword>
<comment type="caution">
    <text evidence="5">The sequence shown here is derived from an EMBL/GenBank/DDBJ whole genome shotgun (WGS) entry which is preliminary data.</text>
</comment>